<feature type="compositionally biased region" description="Polar residues" evidence="1">
    <location>
        <begin position="91"/>
        <end position="109"/>
    </location>
</feature>
<comment type="caution">
    <text evidence="2">The sequence shown here is derived from an EMBL/GenBank/DDBJ whole genome shotgun (WGS) entry which is preliminary data.</text>
</comment>
<evidence type="ECO:0000313" key="3">
    <source>
        <dbReference type="Proteomes" id="UP000187209"/>
    </source>
</evidence>
<dbReference type="Proteomes" id="UP000187209">
    <property type="component" value="Unassembled WGS sequence"/>
</dbReference>
<protein>
    <submittedName>
        <fullName evidence="2">Uncharacterized protein</fullName>
    </submittedName>
</protein>
<dbReference type="EMBL" id="MPUH01000079">
    <property type="protein sequence ID" value="OMJ91513.1"/>
    <property type="molecule type" value="Genomic_DNA"/>
</dbReference>
<proteinExistence type="predicted"/>
<feature type="compositionally biased region" description="Basic residues" evidence="1">
    <location>
        <begin position="1"/>
        <end position="11"/>
    </location>
</feature>
<evidence type="ECO:0000256" key="1">
    <source>
        <dbReference type="SAM" id="MobiDB-lite"/>
    </source>
</evidence>
<sequence>MSQKRQSRSKPKIILSTPNKNFHTSPRIAKIKAAAKSEKSHDEIACKLTMVSSPKLPKRIINRSPFIACHQIISFSKLIPLRKTSTHRISSRSTNQTKNMTTTEATPTNISCTALPPPQDFRFLLLQLLDYFPSPETLTDYFFLNRKNLLDYFDFYESCLALGITVFFSDLSKIFDEACKEKVLSRKRFLTRAIEVQNAECWPEKKERKNTESLTLSRIMKKILRNSSDTLHNRMKKFLMLIRHAKNPTDLSAKIQNEHPAIRLSDQELSVLMEYTKVQKCKKKKPDLNMTFKLTRSPYTLIPCSVAYRKNMLSLSKTPPRRGKS</sequence>
<keyword evidence="3" id="KW-1185">Reference proteome</keyword>
<reference evidence="2 3" key="1">
    <citation type="submission" date="2016-11" db="EMBL/GenBank/DDBJ databases">
        <title>The macronuclear genome of Stentor coeruleus: a giant cell with tiny introns.</title>
        <authorList>
            <person name="Slabodnick M."/>
            <person name="Ruby J.G."/>
            <person name="Reiff S.B."/>
            <person name="Swart E.C."/>
            <person name="Gosai S."/>
            <person name="Prabakaran S."/>
            <person name="Witkowska E."/>
            <person name="Larue G.E."/>
            <person name="Fisher S."/>
            <person name="Freeman R.M."/>
            <person name="Gunawardena J."/>
            <person name="Chu W."/>
            <person name="Stover N.A."/>
            <person name="Gregory B.D."/>
            <person name="Nowacki M."/>
            <person name="Derisi J."/>
            <person name="Roy S.W."/>
            <person name="Marshall W.F."/>
            <person name="Sood P."/>
        </authorList>
    </citation>
    <scope>NUCLEOTIDE SEQUENCE [LARGE SCALE GENOMIC DNA]</scope>
    <source>
        <strain evidence="2">WM001</strain>
    </source>
</reference>
<accession>A0A1R2CRA0</accession>
<organism evidence="2 3">
    <name type="scientific">Stentor coeruleus</name>
    <dbReference type="NCBI Taxonomy" id="5963"/>
    <lineage>
        <taxon>Eukaryota</taxon>
        <taxon>Sar</taxon>
        <taxon>Alveolata</taxon>
        <taxon>Ciliophora</taxon>
        <taxon>Postciliodesmatophora</taxon>
        <taxon>Heterotrichea</taxon>
        <taxon>Heterotrichida</taxon>
        <taxon>Stentoridae</taxon>
        <taxon>Stentor</taxon>
    </lineage>
</organism>
<dbReference type="AlphaFoldDB" id="A0A1R2CRA0"/>
<feature type="region of interest" description="Disordered" evidence="1">
    <location>
        <begin position="1"/>
        <end position="21"/>
    </location>
</feature>
<gene>
    <name evidence="2" type="ORF">SteCoe_5883</name>
</gene>
<name>A0A1R2CRA0_9CILI</name>
<evidence type="ECO:0000313" key="2">
    <source>
        <dbReference type="EMBL" id="OMJ91513.1"/>
    </source>
</evidence>
<feature type="region of interest" description="Disordered" evidence="1">
    <location>
        <begin position="87"/>
        <end position="109"/>
    </location>
</feature>